<keyword evidence="3" id="KW-1185">Reference proteome</keyword>
<dbReference type="EMBL" id="JAUKUD010000007">
    <property type="protein sequence ID" value="KAK0738942.1"/>
    <property type="molecule type" value="Genomic_DNA"/>
</dbReference>
<reference evidence="2" key="1">
    <citation type="submission" date="2023-06" db="EMBL/GenBank/DDBJ databases">
        <title>Genome-scale phylogeny and comparative genomics of the fungal order Sordariales.</title>
        <authorList>
            <consortium name="Lawrence Berkeley National Laboratory"/>
            <person name="Hensen N."/>
            <person name="Bonometti L."/>
            <person name="Westerberg I."/>
            <person name="Brannstrom I.O."/>
            <person name="Guillou S."/>
            <person name="Cros-Aarteil S."/>
            <person name="Calhoun S."/>
            <person name="Haridas S."/>
            <person name="Kuo A."/>
            <person name="Mondo S."/>
            <person name="Pangilinan J."/>
            <person name="Riley R."/>
            <person name="LaButti K."/>
            <person name="Andreopoulos B."/>
            <person name="Lipzen A."/>
            <person name="Chen C."/>
            <person name="Yanf M."/>
            <person name="Daum C."/>
            <person name="Ng V."/>
            <person name="Clum A."/>
            <person name="Steindorff A."/>
            <person name="Ohm R."/>
            <person name="Martin F."/>
            <person name="Silar P."/>
            <person name="Natvig D."/>
            <person name="Lalanne C."/>
            <person name="Gautier V."/>
            <person name="Ament-velasquez S.L."/>
            <person name="Kruys A."/>
            <person name="Hutchinson M.I."/>
            <person name="Powell A.J."/>
            <person name="Barry K."/>
            <person name="Miller A.N."/>
            <person name="Grigoriev I.V."/>
            <person name="Debuchy R."/>
            <person name="Gladieux P."/>
            <person name="Thoren M.H."/>
            <person name="Johannesson H."/>
        </authorList>
    </citation>
    <scope>NUCLEOTIDE SEQUENCE</scope>
    <source>
        <strain evidence="2">SMH3187-1</strain>
    </source>
</reference>
<feature type="compositionally biased region" description="Basic and acidic residues" evidence="1">
    <location>
        <begin position="103"/>
        <end position="122"/>
    </location>
</feature>
<dbReference type="Proteomes" id="UP001172155">
    <property type="component" value="Unassembled WGS sequence"/>
</dbReference>
<comment type="caution">
    <text evidence="2">The sequence shown here is derived from an EMBL/GenBank/DDBJ whole genome shotgun (WGS) entry which is preliminary data.</text>
</comment>
<proteinExistence type="predicted"/>
<evidence type="ECO:0000256" key="1">
    <source>
        <dbReference type="SAM" id="MobiDB-lite"/>
    </source>
</evidence>
<feature type="region of interest" description="Disordered" evidence="1">
    <location>
        <begin position="99"/>
        <end position="122"/>
    </location>
</feature>
<gene>
    <name evidence="2" type="ORF">B0T18DRAFT_395151</name>
</gene>
<organism evidence="2 3">
    <name type="scientific">Schizothecium vesticola</name>
    <dbReference type="NCBI Taxonomy" id="314040"/>
    <lineage>
        <taxon>Eukaryota</taxon>
        <taxon>Fungi</taxon>
        <taxon>Dikarya</taxon>
        <taxon>Ascomycota</taxon>
        <taxon>Pezizomycotina</taxon>
        <taxon>Sordariomycetes</taxon>
        <taxon>Sordariomycetidae</taxon>
        <taxon>Sordariales</taxon>
        <taxon>Schizotheciaceae</taxon>
        <taxon>Schizothecium</taxon>
    </lineage>
</organism>
<dbReference type="AlphaFoldDB" id="A0AA40BR80"/>
<evidence type="ECO:0000313" key="2">
    <source>
        <dbReference type="EMBL" id="KAK0738942.1"/>
    </source>
</evidence>
<protein>
    <submittedName>
        <fullName evidence="2">Uncharacterized protein</fullName>
    </submittedName>
</protein>
<evidence type="ECO:0000313" key="3">
    <source>
        <dbReference type="Proteomes" id="UP001172155"/>
    </source>
</evidence>
<accession>A0AA40BR80</accession>
<name>A0AA40BR80_9PEZI</name>
<sequence>MDDEEFYHLMTADLERLHRVHHHVEPPPTATTTRRSSLPAALAAAAFPPVIWMSHLTGELKEAVHHGVEMVAAKWNVDVWRRREEIPGWMAASCFPAPTPMRGRRDDWAESRKRGRGEGRLP</sequence>